<gene>
    <name evidence="2" type="ORF">DGUA_6G019336</name>
</gene>
<dbReference type="OrthoDB" id="6512861at2759"/>
<accession>A0A3B0K4H5</accession>
<keyword evidence="3" id="KW-1185">Reference proteome</keyword>
<sequence length="325" mass="35364">MERTPSATHLLLLAVIVWGCCLALGAGQLPEVDPATVKDLEELGAHYLPAGYTKANVSLADLQRLLRAKCEKANQALPAGTVNATALGTAIEQAGGQLMGCIGGLANVTEILDEIEKASPKGDLDVVFEKYCLRLPQAKACLRDFNAALQPCLTREERSHNALMQRIMDKLLEFVCYKNGDQIALFIAEQGPECLQASRDHIATCLNTTFSGYLPQVGQLSSENVADLLPELVLGPRQCVDLHDFEVCTVRHLERCETITPSNIVESMFRYVRKESNCQPAIDRALQERRRAQALTAPEPADNGAASLAFVGRLFLLLAPLVALL</sequence>
<dbReference type="Pfam" id="PF07165">
    <property type="entry name" value="DUF1397"/>
    <property type="match status" value="1"/>
</dbReference>
<feature type="chain" id="PRO_5017244928" evidence="1">
    <location>
        <begin position="24"/>
        <end position="325"/>
    </location>
</feature>
<dbReference type="Proteomes" id="UP000268350">
    <property type="component" value="Unassembled WGS sequence"/>
</dbReference>
<dbReference type="PANTHER" id="PTHR20997">
    <property type="entry name" value="EG:BACR42I17.2 PROTEIN-RELATED"/>
    <property type="match status" value="1"/>
</dbReference>
<proteinExistence type="predicted"/>
<keyword evidence="1" id="KW-0732">Signal</keyword>
<dbReference type="AlphaFoldDB" id="A0A3B0K4H5"/>
<name>A0A3B0K4H5_DROGU</name>
<dbReference type="EMBL" id="OUUW01000018">
    <property type="protein sequence ID" value="SPP89104.1"/>
    <property type="molecule type" value="Genomic_DNA"/>
</dbReference>
<organism evidence="2 3">
    <name type="scientific">Drosophila guanche</name>
    <name type="common">Fruit fly</name>
    <dbReference type="NCBI Taxonomy" id="7266"/>
    <lineage>
        <taxon>Eukaryota</taxon>
        <taxon>Metazoa</taxon>
        <taxon>Ecdysozoa</taxon>
        <taxon>Arthropoda</taxon>
        <taxon>Hexapoda</taxon>
        <taxon>Insecta</taxon>
        <taxon>Pterygota</taxon>
        <taxon>Neoptera</taxon>
        <taxon>Endopterygota</taxon>
        <taxon>Diptera</taxon>
        <taxon>Brachycera</taxon>
        <taxon>Muscomorpha</taxon>
        <taxon>Ephydroidea</taxon>
        <taxon>Drosophilidae</taxon>
        <taxon>Drosophila</taxon>
        <taxon>Sophophora</taxon>
    </lineage>
</organism>
<dbReference type="OMA" id="KESNCQQ"/>
<protein>
    <submittedName>
        <fullName evidence="2">Blast:27 kDa hemolymph protein</fullName>
    </submittedName>
</protein>
<evidence type="ECO:0000256" key="1">
    <source>
        <dbReference type="SAM" id="SignalP"/>
    </source>
</evidence>
<feature type="signal peptide" evidence="1">
    <location>
        <begin position="1"/>
        <end position="23"/>
    </location>
</feature>
<dbReference type="PANTHER" id="PTHR20997:SF2">
    <property type="entry name" value="EG:BACR42I17.2 PROTEIN-RELATED"/>
    <property type="match status" value="1"/>
</dbReference>
<reference evidence="3" key="1">
    <citation type="submission" date="2018-01" db="EMBL/GenBank/DDBJ databases">
        <authorList>
            <person name="Alioto T."/>
            <person name="Alioto T."/>
        </authorList>
    </citation>
    <scope>NUCLEOTIDE SEQUENCE [LARGE SCALE GENOMIC DNA]</scope>
</reference>
<dbReference type="InterPro" id="IPR009832">
    <property type="entry name" value="DUF1397"/>
</dbReference>
<dbReference type="STRING" id="7266.A0A3B0K4H5"/>
<evidence type="ECO:0000313" key="2">
    <source>
        <dbReference type="EMBL" id="SPP89104.1"/>
    </source>
</evidence>
<evidence type="ECO:0000313" key="3">
    <source>
        <dbReference type="Proteomes" id="UP000268350"/>
    </source>
</evidence>